<dbReference type="Proteomes" id="UP000029492">
    <property type="component" value="Chromosome"/>
</dbReference>
<dbReference type="KEGG" id="mor:MOC_4273"/>
<name>A0A089P1W6_9HYPH</name>
<sequence>MGVYTSSKVGKFGDALPIGVIQVGREQASRLGGQVAFFIDVRKRASALHS</sequence>
<accession>A0A089P1W6</accession>
<dbReference type="HOGENOM" id="CLU_3119699_0_0_5"/>
<evidence type="ECO:0000313" key="1">
    <source>
        <dbReference type="EMBL" id="AIQ92028.1"/>
    </source>
</evidence>
<dbReference type="EMBL" id="CP003811">
    <property type="protein sequence ID" value="AIQ92028.1"/>
    <property type="molecule type" value="Genomic_DNA"/>
</dbReference>
<gene>
    <name evidence="1" type="ORF">MOC_4273</name>
</gene>
<dbReference type="AlphaFoldDB" id="A0A089P1W6"/>
<evidence type="ECO:0000313" key="2">
    <source>
        <dbReference type="Proteomes" id="UP000029492"/>
    </source>
</evidence>
<keyword evidence="2" id="KW-1185">Reference proteome</keyword>
<protein>
    <submittedName>
        <fullName evidence="1">Protein of unassigned function</fullName>
    </submittedName>
</protein>
<organism evidence="1 2">
    <name type="scientific">Methylobacterium oryzae CBMB20</name>
    <dbReference type="NCBI Taxonomy" id="693986"/>
    <lineage>
        <taxon>Bacteria</taxon>
        <taxon>Pseudomonadati</taxon>
        <taxon>Pseudomonadota</taxon>
        <taxon>Alphaproteobacteria</taxon>
        <taxon>Hyphomicrobiales</taxon>
        <taxon>Methylobacteriaceae</taxon>
        <taxon>Methylobacterium</taxon>
    </lineage>
</organism>
<proteinExistence type="predicted"/>
<reference evidence="1 2" key="1">
    <citation type="journal article" date="2014" name="PLoS ONE">
        <title>Genome Information of Methylobacterium oryzae, a Plant-Probiotic Methylotroph in the Phyllosphere.</title>
        <authorList>
            <person name="Kwak M.J."/>
            <person name="Jeong H."/>
            <person name="Madhaiyan M."/>
            <person name="Lee Y."/>
            <person name="Sa T.M."/>
            <person name="Oh T.K."/>
            <person name="Kim J.F."/>
        </authorList>
    </citation>
    <scope>NUCLEOTIDE SEQUENCE [LARGE SCALE GENOMIC DNA]</scope>
    <source>
        <strain evidence="1 2">CBMB20</strain>
    </source>
</reference>